<comment type="caution">
    <text evidence="1">The sequence shown here is derived from an EMBL/GenBank/DDBJ whole genome shotgun (WGS) entry which is preliminary data.</text>
</comment>
<evidence type="ECO:0000313" key="1">
    <source>
        <dbReference type="EMBL" id="KRY62941.1"/>
    </source>
</evidence>
<reference evidence="1 2" key="1">
    <citation type="submission" date="2015-01" db="EMBL/GenBank/DDBJ databases">
        <title>Evolution of Trichinella species and genotypes.</title>
        <authorList>
            <person name="Korhonen P.K."/>
            <person name="Edoardo P."/>
            <person name="Giuseppe L.R."/>
            <person name="Gasser R.B."/>
        </authorList>
    </citation>
    <scope>NUCLEOTIDE SEQUENCE [LARGE SCALE GENOMIC DNA]</scope>
    <source>
        <strain evidence="1">ISS470</strain>
    </source>
</reference>
<keyword evidence="2" id="KW-1185">Reference proteome</keyword>
<dbReference type="EMBL" id="JYDT01002845">
    <property type="protein sequence ID" value="KRY62941.1"/>
    <property type="molecule type" value="Genomic_DNA"/>
</dbReference>
<gene>
    <name evidence="1" type="ORF">T4D_3579</name>
</gene>
<organism evidence="1 2">
    <name type="scientific">Trichinella pseudospiralis</name>
    <name type="common">Parasitic roundworm</name>
    <dbReference type="NCBI Taxonomy" id="6337"/>
    <lineage>
        <taxon>Eukaryota</taxon>
        <taxon>Metazoa</taxon>
        <taxon>Ecdysozoa</taxon>
        <taxon>Nematoda</taxon>
        <taxon>Enoplea</taxon>
        <taxon>Dorylaimia</taxon>
        <taxon>Trichinellida</taxon>
        <taxon>Trichinellidae</taxon>
        <taxon>Trichinella</taxon>
    </lineage>
</organism>
<name>A0A0V1DN14_TRIPS</name>
<accession>A0A0V1DN14</accession>
<dbReference type="OrthoDB" id="5920372at2759"/>
<protein>
    <submittedName>
        <fullName evidence="1">Uncharacterized protein</fullName>
    </submittedName>
</protein>
<sequence length="34" mass="3639">MASSRIAIEASSFHGVVDIAFLNVIFDAPFGDKL</sequence>
<evidence type="ECO:0000313" key="2">
    <source>
        <dbReference type="Proteomes" id="UP000054995"/>
    </source>
</evidence>
<proteinExistence type="predicted"/>
<feature type="non-terminal residue" evidence="1">
    <location>
        <position position="34"/>
    </location>
</feature>
<dbReference type="Proteomes" id="UP000054995">
    <property type="component" value="Unassembled WGS sequence"/>
</dbReference>
<dbReference type="AlphaFoldDB" id="A0A0V1DN14"/>